<proteinExistence type="predicted"/>
<name>A0ABN7UG49_GIGMA</name>
<organism evidence="1 2">
    <name type="scientific">Gigaspora margarita</name>
    <dbReference type="NCBI Taxonomy" id="4874"/>
    <lineage>
        <taxon>Eukaryota</taxon>
        <taxon>Fungi</taxon>
        <taxon>Fungi incertae sedis</taxon>
        <taxon>Mucoromycota</taxon>
        <taxon>Glomeromycotina</taxon>
        <taxon>Glomeromycetes</taxon>
        <taxon>Diversisporales</taxon>
        <taxon>Gigasporaceae</taxon>
        <taxon>Gigaspora</taxon>
    </lineage>
</organism>
<evidence type="ECO:0000313" key="2">
    <source>
        <dbReference type="Proteomes" id="UP000789901"/>
    </source>
</evidence>
<accession>A0ABN7UG49</accession>
<keyword evidence="2" id="KW-1185">Reference proteome</keyword>
<dbReference type="EMBL" id="CAJVQB010002826">
    <property type="protein sequence ID" value="CAG8588499.1"/>
    <property type="molecule type" value="Genomic_DNA"/>
</dbReference>
<gene>
    <name evidence="1" type="ORF">GMARGA_LOCUS6293</name>
</gene>
<evidence type="ECO:0000313" key="1">
    <source>
        <dbReference type="EMBL" id="CAG8588499.1"/>
    </source>
</evidence>
<reference evidence="1 2" key="1">
    <citation type="submission" date="2021-06" db="EMBL/GenBank/DDBJ databases">
        <authorList>
            <person name="Kallberg Y."/>
            <person name="Tangrot J."/>
            <person name="Rosling A."/>
        </authorList>
    </citation>
    <scope>NUCLEOTIDE SEQUENCE [LARGE SCALE GENOMIC DNA]</scope>
    <source>
        <strain evidence="1 2">120-4 pot B 10/14</strain>
    </source>
</reference>
<dbReference type="Proteomes" id="UP000789901">
    <property type="component" value="Unassembled WGS sequence"/>
</dbReference>
<comment type="caution">
    <text evidence="1">The sequence shown here is derived from an EMBL/GenBank/DDBJ whole genome shotgun (WGS) entry which is preliminary data.</text>
</comment>
<protein>
    <submittedName>
        <fullName evidence="1">10241_t:CDS:1</fullName>
    </submittedName>
</protein>
<sequence>MLGISMSPLLEYIASEQKEHRRLTQSTIPDYVTEVSIAPNTEVSFLKDNDTTEGKATCVNLVQDNMPSVVRNTDVTYSNSGNITKNQRAFLAQYLTEMDMLFMSQIFDAKESDMDATELNVSIIDKTKSDMLFMPQYHDVAGFDISFMPQYLNEPSPNSDSDHMPFIDQKKYGCIPFDHMFTSEKQRQMSSPEIHIDHISNVPLPISTAQPYALPSAVPQRYKFQITNYNG</sequence>